<dbReference type="PANTHER" id="PTHR46936">
    <property type="entry name" value="ARABINOSYLTRANSFERASE XEG113"/>
    <property type="match status" value="1"/>
</dbReference>
<dbReference type="Proteomes" id="UP000037460">
    <property type="component" value="Unassembled WGS sequence"/>
</dbReference>
<feature type="domain" description="Nucleotide-diphospho-sugar transferase" evidence="1">
    <location>
        <begin position="107"/>
        <end position="223"/>
    </location>
</feature>
<accession>A0A0M0K2C9</accession>
<dbReference type="GO" id="GO:0005794">
    <property type="term" value="C:Golgi apparatus"/>
    <property type="evidence" value="ECO:0007669"/>
    <property type="project" value="TreeGrafter"/>
</dbReference>
<organism evidence="2 3">
    <name type="scientific">Chrysochromulina tobinii</name>
    <dbReference type="NCBI Taxonomy" id="1460289"/>
    <lineage>
        <taxon>Eukaryota</taxon>
        <taxon>Haptista</taxon>
        <taxon>Haptophyta</taxon>
        <taxon>Prymnesiophyceae</taxon>
        <taxon>Prymnesiales</taxon>
        <taxon>Chrysochromulinaceae</taxon>
        <taxon>Chrysochromulina</taxon>
    </lineage>
</organism>
<dbReference type="InterPro" id="IPR005069">
    <property type="entry name" value="Nucl-diP-sugar_transferase"/>
</dbReference>
<dbReference type="InterPro" id="IPR053250">
    <property type="entry name" value="Glycosyltransferase_77"/>
</dbReference>
<evidence type="ECO:0000313" key="3">
    <source>
        <dbReference type="Proteomes" id="UP000037460"/>
    </source>
</evidence>
<keyword evidence="3" id="KW-1185">Reference proteome</keyword>
<reference evidence="3" key="1">
    <citation type="journal article" date="2015" name="PLoS Genet.">
        <title>Genome Sequence and Transcriptome Analyses of Chrysochromulina tobin: Metabolic Tools for Enhanced Algal Fitness in the Prominent Order Prymnesiales (Haptophyceae).</title>
        <authorList>
            <person name="Hovde B.T."/>
            <person name="Deodato C.R."/>
            <person name="Hunsperger H.M."/>
            <person name="Ryken S.A."/>
            <person name="Yost W."/>
            <person name="Jha R.K."/>
            <person name="Patterson J."/>
            <person name="Monnat R.J. Jr."/>
            <person name="Barlow S.B."/>
            <person name="Starkenburg S.R."/>
            <person name="Cattolico R.A."/>
        </authorList>
    </citation>
    <scope>NUCLEOTIDE SEQUENCE</scope>
    <source>
        <strain evidence="3">CCMP291</strain>
    </source>
</reference>
<protein>
    <submittedName>
        <fullName evidence="2">Glycosyltransferase-like protein</fullName>
    </submittedName>
</protein>
<dbReference type="GO" id="GO:0052636">
    <property type="term" value="F:arabinosyltransferase activity"/>
    <property type="evidence" value="ECO:0007669"/>
    <property type="project" value="TreeGrafter"/>
</dbReference>
<evidence type="ECO:0000259" key="1">
    <source>
        <dbReference type="Pfam" id="PF03407"/>
    </source>
</evidence>
<gene>
    <name evidence="2" type="ORF">Ctob_003719</name>
</gene>
<dbReference type="Pfam" id="PF03407">
    <property type="entry name" value="Nucleotid_trans"/>
    <property type="match status" value="1"/>
</dbReference>
<dbReference type="OrthoDB" id="10500088at2759"/>
<keyword evidence="2" id="KW-0808">Transferase</keyword>
<dbReference type="AlphaFoldDB" id="A0A0M0K2C9"/>
<evidence type="ECO:0000313" key="2">
    <source>
        <dbReference type="EMBL" id="KOO32767.1"/>
    </source>
</evidence>
<comment type="caution">
    <text evidence="2">The sequence shown here is derived from an EMBL/GenBank/DDBJ whole genome shotgun (WGS) entry which is preliminary data.</text>
</comment>
<dbReference type="EMBL" id="JWZX01001689">
    <property type="protein sequence ID" value="KOO32767.1"/>
    <property type="molecule type" value="Genomic_DNA"/>
</dbReference>
<proteinExistence type="predicted"/>
<dbReference type="PANTHER" id="PTHR46936:SF1">
    <property type="entry name" value="ARABINOSYLTRANSFERASE XEG113"/>
    <property type="match status" value="1"/>
</dbReference>
<name>A0A0M0K2C9_9EUKA</name>
<sequence>MTCARQLACRLTARPGEGNLRHVRENTPRGWRWKQWTQPYIHREAWVQSRSRELPHLPDPKTHYAALVREAKRVQSRGLVVLTSGDWDYRELVLNWVQHAHKLRWFNSLVAAMDRELFDELRRRNIPVADLSSLLLAWNDTCLQRHIQAVRMERQLAVAALVASGLDVLHTDATCVFLRDFLPFLRSLDADVLAQRDTWPSDPVRKIGTSANAGLNYVRGRQPRVAAALLTEIVVRGMIEFYLRWNNIPDQYGWSFVLSDLRGVQTRTDTNDTTIGTLHPRGSHCAKSPAGCLRGGFLPFDRFPRTGSWAALKAKADVYHLTFGCMQEEAPCSMPGVRAFRGHRQRQDRYEDTDFNDQVDTLRELGLWLVDASPDYRAPSTPIESLSRRLRVEIRK</sequence>